<sequence length="154" mass="16827">MKKHHWNRKSRASMINILAMALYSLFSAPENSDNLRILQLSCFNYFQLGGIAVSGPIGLLAGLIPNPLVLMFHFYAVAIYGIIFHVLLAPLWPSSSTPLSGDFSAATSSKCTMNLSVTSVALTLAYLPLNIIKAMSVLYTACVVFLPLVWSELC</sequence>
<keyword evidence="5 7" id="KW-0560">Oxidoreductase</keyword>
<name>A0ABR2WG32_9FUNG</name>
<evidence type="ECO:0000313" key="9">
    <source>
        <dbReference type="EMBL" id="KAK9760421.1"/>
    </source>
</evidence>
<evidence type="ECO:0000313" key="10">
    <source>
        <dbReference type="Proteomes" id="UP001479436"/>
    </source>
</evidence>
<dbReference type="InterPro" id="IPR013698">
    <property type="entry name" value="Squalene_epoxidase"/>
</dbReference>
<keyword evidence="7" id="KW-0256">Endoplasmic reticulum</keyword>
<keyword evidence="6 7" id="KW-0472">Membrane</keyword>
<keyword evidence="3 7" id="KW-0285">Flavoprotein</keyword>
<comment type="similarity">
    <text evidence="7">Belongs to the squalene monooxygenase family.</text>
</comment>
<feature type="transmembrane region" description="Helical" evidence="7">
    <location>
        <begin position="72"/>
        <end position="92"/>
    </location>
</feature>
<dbReference type="Proteomes" id="UP001479436">
    <property type="component" value="Unassembled WGS sequence"/>
</dbReference>
<dbReference type="EMBL" id="JASJQH010002153">
    <property type="protein sequence ID" value="KAK9760421.1"/>
    <property type="molecule type" value="Genomic_DNA"/>
</dbReference>
<dbReference type="PANTHER" id="PTHR10835">
    <property type="entry name" value="SQUALENE MONOOXYGENASE"/>
    <property type="match status" value="1"/>
</dbReference>
<feature type="transmembrane region" description="Helical" evidence="7">
    <location>
        <begin position="45"/>
        <end position="65"/>
    </location>
</feature>
<comment type="function">
    <text evidence="7">Catalyzes the stereospecific oxidation of squalene to (S)-2,3-epoxysqualene, and is considered to be a rate-limiting enzyme in steroid biosynthesis.</text>
</comment>
<comment type="cofactor">
    <cofactor evidence="1 7">
        <name>FAD</name>
        <dbReference type="ChEBI" id="CHEBI:57692"/>
    </cofactor>
</comment>
<dbReference type="InterPro" id="IPR040125">
    <property type="entry name" value="Squalene_monox"/>
</dbReference>
<feature type="transmembrane region" description="Helical" evidence="7">
    <location>
        <begin position="136"/>
        <end position="153"/>
    </location>
</feature>
<protein>
    <recommendedName>
        <fullName evidence="7">Squalene monooxygenase</fullName>
        <ecNumber evidence="7">1.14.14.17</ecNumber>
    </recommendedName>
</protein>
<evidence type="ECO:0000256" key="5">
    <source>
        <dbReference type="ARBA" id="ARBA00023002"/>
    </source>
</evidence>
<dbReference type="PANTHER" id="PTHR10835:SF0">
    <property type="entry name" value="SQUALENE MONOOXYGENASE"/>
    <property type="match status" value="1"/>
</dbReference>
<dbReference type="GO" id="GO:0004506">
    <property type="term" value="F:squalene monooxygenase activity"/>
    <property type="evidence" value="ECO:0007669"/>
    <property type="project" value="UniProtKB-EC"/>
</dbReference>
<keyword evidence="7" id="KW-1133">Transmembrane helix</keyword>
<keyword evidence="4 7" id="KW-0274">FAD</keyword>
<dbReference type="Pfam" id="PF08491">
    <property type="entry name" value="SE"/>
    <property type="match status" value="1"/>
</dbReference>
<keyword evidence="10" id="KW-1185">Reference proteome</keyword>
<dbReference type="EC" id="1.14.14.17" evidence="7"/>
<accession>A0ABR2WG32</accession>
<evidence type="ECO:0000256" key="7">
    <source>
        <dbReference type="RuleBase" id="RU367121"/>
    </source>
</evidence>
<evidence type="ECO:0000256" key="4">
    <source>
        <dbReference type="ARBA" id="ARBA00022827"/>
    </source>
</evidence>
<organism evidence="9 10">
    <name type="scientific">Basidiobolus ranarum</name>
    <dbReference type="NCBI Taxonomy" id="34480"/>
    <lineage>
        <taxon>Eukaryota</taxon>
        <taxon>Fungi</taxon>
        <taxon>Fungi incertae sedis</taxon>
        <taxon>Zoopagomycota</taxon>
        <taxon>Entomophthoromycotina</taxon>
        <taxon>Basidiobolomycetes</taxon>
        <taxon>Basidiobolales</taxon>
        <taxon>Basidiobolaceae</taxon>
        <taxon>Basidiobolus</taxon>
    </lineage>
</organism>
<comment type="catalytic activity">
    <reaction evidence="7">
        <text>squalene + reduced [NADPH--hemoprotein reductase] + O2 = (S)-2,3-epoxysqualene + oxidized [NADPH--hemoprotein reductase] + H2O + H(+)</text>
        <dbReference type="Rhea" id="RHEA:25282"/>
        <dbReference type="Rhea" id="RHEA-COMP:11964"/>
        <dbReference type="Rhea" id="RHEA-COMP:11965"/>
        <dbReference type="ChEBI" id="CHEBI:15377"/>
        <dbReference type="ChEBI" id="CHEBI:15378"/>
        <dbReference type="ChEBI" id="CHEBI:15379"/>
        <dbReference type="ChEBI" id="CHEBI:15440"/>
        <dbReference type="ChEBI" id="CHEBI:15441"/>
        <dbReference type="ChEBI" id="CHEBI:57618"/>
        <dbReference type="ChEBI" id="CHEBI:58210"/>
        <dbReference type="EC" id="1.14.14.17"/>
    </reaction>
</comment>
<proteinExistence type="inferred from homology"/>
<comment type="subcellular location">
    <subcellularLocation>
        <location evidence="7">Endoplasmic reticulum membrane</location>
        <topology evidence="7">Multi-pass membrane protein</topology>
    </subcellularLocation>
    <subcellularLocation>
        <location evidence="2">Membrane</location>
    </subcellularLocation>
</comment>
<evidence type="ECO:0000259" key="8">
    <source>
        <dbReference type="Pfam" id="PF08491"/>
    </source>
</evidence>
<feature type="domain" description="Squalene epoxidase" evidence="8">
    <location>
        <begin position="1"/>
        <end position="90"/>
    </location>
</feature>
<evidence type="ECO:0000256" key="1">
    <source>
        <dbReference type="ARBA" id="ARBA00001974"/>
    </source>
</evidence>
<comment type="caution">
    <text evidence="9">The sequence shown here is derived from an EMBL/GenBank/DDBJ whole genome shotgun (WGS) entry which is preliminary data.</text>
</comment>
<reference evidence="9 10" key="1">
    <citation type="submission" date="2023-04" db="EMBL/GenBank/DDBJ databases">
        <title>Genome of Basidiobolus ranarum AG-B5.</title>
        <authorList>
            <person name="Stajich J.E."/>
            <person name="Carter-House D."/>
            <person name="Gryganskyi A."/>
        </authorList>
    </citation>
    <scope>NUCLEOTIDE SEQUENCE [LARGE SCALE GENOMIC DNA]</scope>
    <source>
        <strain evidence="9 10">AG-B5</strain>
    </source>
</reference>
<evidence type="ECO:0000256" key="2">
    <source>
        <dbReference type="ARBA" id="ARBA00004370"/>
    </source>
</evidence>
<gene>
    <name evidence="9" type="primary">ERG1_4</name>
    <name evidence="9" type="ORF">K7432_015546</name>
</gene>
<evidence type="ECO:0000256" key="3">
    <source>
        <dbReference type="ARBA" id="ARBA00022630"/>
    </source>
</evidence>
<feature type="transmembrane region" description="Helical" evidence="7">
    <location>
        <begin position="12"/>
        <end position="29"/>
    </location>
</feature>
<evidence type="ECO:0000256" key="6">
    <source>
        <dbReference type="ARBA" id="ARBA00023136"/>
    </source>
</evidence>
<keyword evidence="7" id="KW-0812">Transmembrane</keyword>